<evidence type="ECO:0000313" key="11">
    <source>
        <dbReference type="Proteomes" id="UP000019102"/>
    </source>
</evidence>
<keyword evidence="7" id="KW-0520">NAD</keyword>
<keyword evidence="3" id="KW-0479">Metal-binding</keyword>
<keyword evidence="8" id="KW-0234">DNA repair</keyword>
<dbReference type="AlphaFoldDB" id="W4VFX5"/>
<dbReference type="GO" id="GO:0016874">
    <property type="term" value="F:ligase activity"/>
    <property type="evidence" value="ECO:0007669"/>
    <property type="project" value="UniProtKB-KW"/>
</dbReference>
<dbReference type="SUPFAM" id="SSF47781">
    <property type="entry name" value="RuvA domain 2-like"/>
    <property type="match status" value="1"/>
</dbReference>
<dbReference type="Pfam" id="PF12826">
    <property type="entry name" value="HHH_2"/>
    <property type="match status" value="1"/>
</dbReference>
<sequence>MGEKSVENLLQAIEDSKQNSLERLLFGLGIRYVGSKAAKTLASHFVTIDQLQQASFDDLVAIDEIGNKIADSVVKFFEEDKAERLISELQQLGLNMTYKGPKVTETVDDSPFSGKTVVLTGKLSIFTRQEAKQRIEALGGNVTGSVSKKTDLLIAGEEAGSKLDKAKKFEVEIWDESKFQEILEGETE</sequence>
<keyword evidence="6" id="KW-0460">Magnesium</keyword>
<dbReference type="FunFam" id="1.10.150.20:FF:000006">
    <property type="entry name" value="DNA ligase"/>
    <property type="match status" value="1"/>
</dbReference>
<evidence type="ECO:0000256" key="7">
    <source>
        <dbReference type="ARBA" id="ARBA00023027"/>
    </source>
</evidence>
<dbReference type="InterPro" id="IPR036420">
    <property type="entry name" value="BRCT_dom_sf"/>
</dbReference>
<dbReference type="InterPro" id="IPR001357">
    <property type="entry name" value="BRCT_dom"/>
</dbReference>
<keyword evidence="4" id="KW-0227">DNA damage</keyword>
<dbReference type="eggNOG" id="COG0272">
    <property type="taxonomic scope" value="Bacteria"/>
</dbReference>
<keyword evidence="1 10" id="KW-0436">Ligase</keyword>
<organism evidence="10 11">
    <name type="scientific">Gracilibacillus boraciitolerans JCM 21714</name>
    <dbReference type="NCBI Taxonomy" id="1298598"/>
    <lineage>
        <taxon>Bacteria</taxon>
        <taxon>Bacillati</taxon>
        <taxon>Bacillota</taxon>
        <taxon>Bacilli</taxon>
        <taxon>Bacillales</taxon>
        <taxon>Bacillaceae</taxon>
        <taxon>Gracilibacillus</taxon>
    </lineage>
</organism>
<dbReference type="GO" id="GO:0046872">
    <property type="term" value="F:metal ion binding"/>
    <property type="evidence" value="ECO:0007669"/>
    <property type="project" value="UniProtKB-KW"/>
</dbReference>
<gene>
    <name evidence="10" type="ORF">JCM21714_1289</name>
</gene>
<dbReference type="Proteomes" id="UP000019102">
    <property type="component" value="Unassembled WGS sequence"/>
</dbReference>
<keyword evidence="5" id="KW-0862">Zinc</keyword>
<dbReference type="InterPro" id="IPR041663">
    <property type="entry name" value="DisA/LigA_HHH"/>
</dbReference>
<dbReference type="SUPFAM" id="SSF52113">
    <property type="entry name" value="BRCT domain"/>
    <property type="match status" value="1"/>
</dbReference>
<accession>W4VFX5</accession>
<protein>
    <submittedName>
        <fullName evidence="10">DNA ligase</fullName>
    </submittedName>
</protein>
<keyword evidence="11" id="KW-1185">Reference proteome</keyword>
<evidence type="ECO:0000256" key="2">
    <source>
        <dbReference type="ARBA" id="ARBA00022705"/>
    </source>
</evidence>
<dbReference type="InterPro" id="IPR010994">
    <property type="entry name" value="RuvA_2-like"/>
</dbReference>
<dbReference type="STRING" id="1298598.JCM21714_1289"/>
<dbReference type="EMBL" id="BAVS01000004">
    <property type="protein sequence ID" value="GAE92300.1"/>
    <property type="molecule type" value="Genomic_DNA"/>
</dbReference>
<dbReference type="GO" id="GO:0006281">
    <property type="term" value="P:DNA repair"/>
    <property type="evidence" value="ECO:0007669"/>
    <property type="project" value="UniProtKB-KW"/>
</dbReference>
<evidence type="ECO:0000256" key="8">
    <source>
        <dbReference type="ARBA" id="ARBA00023204"/>
    </source>
</evidence>
<dbReference type="Gene3D" id="1.10.150.20">
    <property type="entry name" value="5' to 3' exonuclease, C-terminal subdomain"/>
    <property type="match status" value="1"/>
</dbReference>
<proteinExistence type="predicted"/>
<evidence type="ECO:0000256" key="6">
    <source>
        <dbReference type="ARBA" id="ARBA00022842"/>
    </source>
</evidence>
<dbReference type="Gene3D" id="3.40.50.10190">
    <property type="entry name" value="BRCT domain"/>
    <property type="match status" value="1"/>
</dbReference>
<dbReference type="Pfam" id="PF00533">
    <property type="entry name" value="BRCT"/>
    <property type="match status" value="1"/>
</dbReference>
<name>W4VFX5_9BACI</name>
<dbReference type="FunFam" id="3.40.50.10190:FF:000054">
    <property type="entry name" value="DNA ligase"/>
    <property type="match status" value="1"/>
</dbReference>
<dbReference type="SMART" id="SM00292">
    <property type="entry name" value="BRCT"/>
    <property type="match status" value="1"/>
</dbReference>
<comment type="caution">
    <text evidence="10">The sequence shown here is derived from an EMBL/GenBank/DDBJ whole genome shotgun (WGS) entry which is preliminary data.</text>
</comment>
<evidence type="ECO:0000256" key="1">
    <source>
        <dbReference type="ARBA" id="ARBA00022598"/>
    </source>
</evidence>
<evidence type="ECO:0000259" key="9">
    <source>
        <dbReference type="PROSITE" id="PS50172"/>
    </source>
</evidence>
<dbReference type="CDD" id="cd17748">
    <property type="entry name" value="BRCT_DNA_ligase_like"/>
    <property type="match status" value="1"/>
</dbReference>
<evidence type="ECO:0000256" key="4">
    <source>
        <dbReference type="ARBA" id="ARBA00022763"/>
    </source>
</evidence>
<keyword evidence="2" id="KW-0235">DNA replication</keyword>
<dbReference type="GO" id="GO:0006260">
    <property type="term" value="P:DNA replication"/>
    <property type="evidence" value="ECO:0007669"/>
    <property type="project" value="UniProtKB-KW"/>
</dbReference>
<evidence type="ECO:0000256" key="3">
    <source>
        <dbReference type="ARBA" id="ARBA00022723"/>
    </source>
</evidence>
<feature type="domain" description="BRCT" evidence="9">
    <location>
        <begin position="107"/>
        <end position="173"/>
    </location>
</feature>
<dbReference type="PROSITE" id="PS50172">
    <property type="entry name" value="BRCT"/>
    <property type="match status" value="1"/>
</dbReference>
<reference evidence="10 11" key="1">
    <citation type="journal article" date="2014" name="Genome Announc.">
        <title>Draft Genome Sequence of the Boron-Tolerant and Moderately Halotolerant Bacterium Gracilibacillus boraciitolerans JCM 21714T.</title>
        <authorList>
            <person name="Ahmed I."/>
            <person name="Oshima K."/>
            <person name="Suda W."/>
            <person name="Kitamura K."/>
            <person name="Iida T."/>
            <person name="Ohmori Y."/>
            <person name="Fujiwara T."/>
            <person name="Hattori M."/>
            <person name="Ohkuma M."/>
        </authorList>
    </citation>
    <scope>NUCLEOTIDE SEQUENCE [LARGE SCALE GENOMIC DNA]</scope>
    <source>
        <strain evidence="10 11">JCM 21714</strain>
    </source>
</reference>
<evidence type="ECO:0000313" key="10">
    <source>
        <dbReference type="EMBL" id="GAE92300.1"/>
    </source>
</evidence>
<evidence type="ECO:0000256" key="5">
    <source>
        <dbReference type="ARBA" id="ARBA00022833"/>
    </source>
</evidence>